<evidence type="ECO:0000313" key="2">
    <source>
        <dbReference type="Proteomes" id="UP000229893"/>
    </source>
</evidence>
<dbReference type="Proteomes" id="UP000229893">
    <property type="component" value="Unassembled WGS sequence"/>
</dbReference>
<protein>
    <submittedName>
        <fullName evidence="1">Uncharacterized protein</fullName>
    </submittedName>
</protein>
<proteinExistence type="predicted"/>
<dbReference type="AlphaFoldDB" id="A0A2H0N9I7"/>
<sequence>MPFPSPIEGAFPKKCSSCGTEFESMIGFYEKTQSLAKDGSIVGRGKILLPRNCKCGTTLTIQIHERRDLSEAGDYKRNWIGSEIKRIRESIMTDYFIAKKLAIENFEKIHKTL</sequence>
<reference evidence="1 2" key="1">
    <citation type="submission" date="2017-09" db="EMBL/GenBank/DDBJ databases">
        <title>Depth-based differentiation of microbial function through sediment-hosted aquifers and enrichment of novel symbionts in the deep terrestrial subsurface.</title>
        <authorList>
            <person name="Probst A.J."/>
            <person name="Ladd B."/>
            <person name="Jarett J.K."/>
            <person name="Geller-Mcgrath D.E."/>
            <person name="Sieber C.M."/>
            <person name="Emerson J.B."/>
            <person name="Anantharaman K."/>
            <person name="Thomas B.C."/>
            <person name="Malmstrom R."/>
            <person name="Stieglmeier M."/>
            <person name="Klingl A."/>
            <person name="Woyke T."/>
            <person name="Ryan C.M."/>
            <person name="Banfield J.F."/>
        </authorList>
    </citation>
    <scope>NUCLEOTIDE SEQUENCE [LARGE SCALE GENOMIC DNA]</scope>
    <source>
        <strain evidence="1">CG11_big_fil_rev_8_21_14_0_20_35_14</strain>
    </source>
</reference>
<evidence type="ECO:0000313" key="1">
    <source>
        <dbReference type="EMBL" id="PIR04795.1"/>
    </source>
</evidence>
<gene>
    <name evidence="1" type="ORF">COV57_02545</name>
</gene>
<name>A0A2H0N9I7_9BACT</name>
<comment type="caution">
    <text evidence="1">The sequence shown here is derived from an EMBL/GenBank/DDBJ whole genome shotgun (WGS) entry which is preliminary data.</text>
</comment>
<organism evidence="1 2">
    <name type="scientific">Candidatus Liptonbacteria bacterium CG11_big_fil_rev_8_21_14_0_20_35_14</name>
    <dbReference type="NCBI Taxonomy" id="1974634"/>
    <lineage>
        <taxon>Bacteria</taxon>
        <taxon>Candidatus Liptoniibacteriota</taxon>
    </lineage>
</organism>
<accession>A0A2H0N9I7</accession>
<dbReference type="EMBL" id="PCWO01000036">
    <property type="protein sequence ID" value="PIR04795.1"/>
    <property type="molecule type" value="Genomic_DNA"/>
</dbReference>